<organism evidence="2 3">
    <name type="scientific">Acaryochloris marina (strain MBIC 11017)</name>
    <dbReference type="NCBI Taxonomy" id="329726"/>
    <lineage>
        <taxon>Bacteria</taxon>
        <taxon>Bacillati</taxon>
        <taxon>Cyanobacteriota</taxon>
        <taxon>Cyanophyceae</taxon>
        <taxon>Acaryochloridales</taxon>
        <taxon>Acaryochloridaceae</taxon>
        <taxon>Acaryochloris</taxon>
    </lineage>
</organism>
<proteinExistence type="predicted"/>
<dbReference type="AlphaFoldDB" id="A8ZMD6"/>
<evidence type="ECO:0000313" key="2">
    <source>
        <dbReference type="EMBL" id="ABW32347.1"/>
    </source>
</evidence>
<evidence type="ECO:0000256" key="1">
    <source>
        <dbReference type="SAM" id="MobiDB-lite"/>
    </source>
</evidence>
<geneLocation type="plasmid" evidence="2 3">
    <name>pREB3</name>
</geneLocation>
<protein>
    <submittedName>
        <fullName evidence="2">Uncharacterized protein</fullName>
    </submittedName>
</protein>
<sequence length="56" mass="6202">MTDRNSSDHNLQPNPILSHAQIWGKTGHGKVALAISDEHSPTPSHLKINFHPKPSR</sequence>
<dbReference type="Proteomes" id="UP000000268">
    <property type="component" value="Plasmid pREB3"/>
</dbReference>
<dbReference type="RefSeq" id="WP_012167314.1">
    <property type="nucleotide sequence ID" value="NC_009928.1"/>
</dbReference>
<keyword evidence="2" id="KW-0614">Plasmid</keyword>
<keyword evidence="3" id="KW-1185">Reference proteome</keyword>
<gene>
    <name evidence="2" type="ordered locus">AM1_C0037</name>
</gene>
<dbReference type="HOGENOM" id="CLU_3003396_0_0_3"/>
<reference evidence="2 3" key="1">
    <citation type="journal article" date="2008" name="Proc. Natl. Acad. Sci. U.S.A.">
        <title>Niche adaptation and genome expansion in the chlorophyll d-producing cyanobacterium Acaryochloris marina.</title>
        <authorList>
            <person name="Swingley W.D."/>
            <person name="Chen M."/>
            <person name="Cheung P.C."/>
            <person name="Conrad A.L."/>
            <person name="Dejesa L.C."/>
            <person name="Hao J."/>
            <person name="Honchak B.M."/>
            <person name="Karbach L.E."/>
            <person name="Kurdoglu A."/>
            <person name="Lahiri S."/>
            <person name="Mastrian S.D."/>
            <person name="Miyashita H."/>
            <person name="Page L."/>
            <person name="Ramakrishna P."/>
            <person name="Satoh S."/>
            <person name="Sattley W.M."/>
            <person name="Shimada Y."/>
            <person name="Taylor H.L."/>
            <person name="Tomo T."/>
            <person name="Tsuchiya T."/>
            <person name="Wang Z.T."/>
            <person name="Raymond J."/>
            <person name="Mimuro M."/>
            <person name="Blankenship R.E."/>
            <person name="Touchman J.W."/>
        </authorList>
    </citation>
    <scope>NUCLEOTIDE SEQUENCE [LARGE SCALE GENOMIC DNA]</scope>
    <source>
        <strain evidence="3">MBIC 11017</strain>
        <plasmid evidence="3">Plasmid pREB3</plasmid>
    </source>
</reference>
<dbReference type="KEGG" id="amr:AM1_C0037"/>
<accession>A8ZMD6</accession>
<dbReference type="EMBL" id="CP000840">
    <property type="protein sequence ID" value="ABW32347.1"/>
    <property type="molecule type" value="Genomic_DNA"/>
</dbReference>
<evidence type="ECO:0000313" key="3">
    <source>
        <dbReference type="Proteomes" id="UP000000268"/>
    </source>
</evidence>
<feature type="region of interest" description="Disordered" evidence="1">
    <location>
        <begin position="37"/>
        <end position="56"/>
    </location>
</feature>
<name>A8ZMD6_ACAM1</name>